<keyword evidence="2" id="KW-1185">Reference proteome</keyword>
<evidence type="ECO:0000313" key="1">
    <source>
        <dbReference type="EMBL" id="AXK44007.1"/>
    </source>
</evidence>
<gene>
    <name evidence="1" type="ORF">DVR09_16265</name>
</gene>
<dbReference type="Proteomes" id="UP000254508">
    <property type="component" value="Plasmid unnamed"/>
</dbReference>
<sequence length="146" mass="16431">MPKWAGEFVSYEDWVSKATKRLTVASSLVTGAQVPAICVDAFGRRCTCGGDFMRARDEGAYPVRYFFECEEPEEEVATLQAALTWFGEHRNLELDFDGKVYGDDDEPDLWRVTEKTGSINDREWDTIAHGETPAAAIIAAYKRKNP</sequence>
<dbReference type="AlphaFoldDB" id="A0A345YJA5"/>
<name>A0A345YJA5_9SPHN</name>
<proteinExistence type="predicted"/>
<organism evidence="1 2">
    <name type="scientific">Erythrobacter aureus</name>
    <dbReference type="NCBI Taxonomy" id="2182384"/>
    <lineage>
        <taxon>Bacteria</taxon>
        <taxon>Pseudomonadati</taxon>
        <taxon>Pseudomonadota</taxon>
        <taxon>Alphaproteobacteria</taxon>
        <taxon>Sphingomonadales</taxon>
        <taxon>Erythrobacteraceae</taxon>
        <taxon>Erythrobacter/Porphyrobacter group</taxon>
        <taxon>Erythrobacter</taxon>
    </lineage>
</organism>
<dbReference type="EMBL" id="CP031358">
    <property type="protein sequence ID" value="AXK44007.1"/>
    <property type="molecule type" value="Genomic_DNA"/>
</dbReference>
<geneLocation type="plasmid" evidence="1 2">
    <name>unnamed</name>
</geneLocation>
<dbReference type="OrthoDB" id="8482210at2"/>
<protein>
    <submittedName>
        <fullName evidence="1">Uncharacterized protein</fullName>
    </submittedName>
</protein>
<evidence type="ECO:0000313" key="2">
    <source>
        <dbReference type="Proteomes" id="UP000254508"/>
    </source>
</evidence>
<keyword evidence="1" id="KW-0614">Plasmid</keyword>
<reference evidence="1 2" key="1">
    <citation type="submission" date="2018-07" db="EMBL/GenBank/DDBJ databases">
        <title>Genome sequence of Erythrobacter strain YH-07, an antagonistic bacterium isolated from Yellow Sea.</title>
        <authorList>
            <person name="Tang T."/>
            <person name="Liu Q."/>
            <person name="Sun X."/>
        </authorList>
    </citation>
    <scope>NUCLEOTIDE SEQUENCE [LARGE SCALE GENOMIC DNA]</scope>
    <source>
        <strain evidence="1 2">YH-07</strain>
        <plasmid evidence="1 2">unnamed</plasmid>
    </source>
</reference>
<accession>A0A345YJA5</accession>
<dbReference type="KEGG" id="err:DVR09_16265"/>